<dbReference type="AlphaFoldDB" id="A0A5N6R482"/>
<dbReference type="Proteomes" id="UP000327013">
    <property type="component" value="Chromosome 3"/>
</dbReference>
<proteinExistence type="predicted"/>
<evidence type="ECO:0000313" key="1">
    <source>
        <dbReference type="EMBL" id="KAE8023752.1"/>
    </source>
</evidence>
<protein>
    <submittedName>
        <fullName evidence="1">Uncharacterized protein</fullName>
    </submittedName>
</protein>
<name>A0A5N6R482_9ROSI</name>
<sequence>MTGKFGSRNLGESGDLSGVGTKDVKLRVLAMAEKAVADLGKVHLGQTFERDWGGSLMAGPNKDSASARFGGEVTMTFQRVEGLGKGYPSHTK</sequence>
<organism evidence="1 2">
    <name type="scientific">Carpinus fangiana</name>
    <dbReference type="NCBI Taxonomy" id="176857"/>
    <lineage>
        <taxon>Eukaryota</taxon>
        <taxon>Viridiplantae</taxon>
        <taxon>Streptophyta</taxon>
        <taxon>Embryophyta</taxon>
        <taxon>Tracheophyta</taxon>
        <taxon>Spermatophyta</taxon>
        <taxon>Magnoliopsida</taxon>
        <taxon>eudicotyledons</taxon>
        <taxon>Gunneridae</taxon>
        <taxon>Pentapetalae</taxon>
        <taxon>rosids</taxon>
        <taxon>fabids</taxon>
        <taxon>Fagales</taxon>
        <taxon>Betulaceae</taxon>
        <taxon>Carpinus</taxon>
    </lineage>
</organism>
<evidence type="ECO:0000313" key="2">
    <source>
        <dbReference type="Proteomes" id="UP000327013"/>
    </source>
</evidence>
<dbReference type="EMBL" id="CM017323">
    <property type="protein sequence ID" value="KAE8023752.1"/>
    <property type="molecule type" value="Genomic_DNA"/>
</dbReference>
<keyword evidence="2" id="KW-1185">Reference proteome</keyword>
<accession>A0A5N6R482</accession>
<reference evidence="1 2" key="1">
    <citation type="submission" date="2019-06" db="EMBL/GenBank/DDBJ databases">
        <title>A chromosomal-level reference genome of Carpinus fangiana (Coryloideae, Betulaceae).</title>
        <authorList>
            <person name="Yang X."/>
            <person name="Wang Z."/>
            <person name="Zhang L."/>
            <person name="Hao G."/>
            <person name="Liu J."/>
            <person name="Yang Y."/>
        </authorList>
    </citation>
    <scope>NUCLEOTIDE SEQUENCE [LARGE SCALE GENOMIC DNA]</scope>
    <source>
        <strain evidence="1">Cfa_2016G</strain>
        <tissue evidence="1">Leaf</tissue>
    </source>
</reference>
<gene>
    <name evidence="1" type="ORF">FH972_009420</name>
</gene>